<evidence type="ECO:0000313" key="2">
    <source>
        <dbReference type="EMBL" id="KGM14100.1"/>
    </source>
</evidence>
<name>A0A0A0C1P1_9CELL</name>
<sequence>MQMVGRRGRRAVSVLLVALAVVGVRVASAGDVQGPWVRVGEDTTAGCGTQQVQVDYDVEYVAELPGYGVSAARLSGLDERCHGHEVLVTLSGPGGVALAELSAQVTGTEMTVVVPAGTPVGAEALTGVSVVLARAGA</sequence>
<proteinExistence type="predicted"/>
<keyword evidence="1" id="KW-0732">Signal</keyword>
<evidence type="ECO:0000313" key="3">
    <source>
        <dbReference type="Proteomes" id="UP000054314"/>
    </source>
</evidence>
<dbReference type="Proteomes" id="UP000054314">
    <property type="component" value="Unassembled WGS sequence"/>
</dbReference>
<dbReference type="EMBL" id="AXCZ01000013">
    <property type="protein sequence ID" value="KGM14100.1"/>
    <property type="molecule type" value="Genomic_DNA"/>
</dbReference>
<protein>
    <submittedName>
        <fullName evidence="2">Uncharacterized protein</fullName>
    </submittedName>
</protein>
<organism evidence="2 3">
    <name type="scientific">Cellulomonas bogoriensis 69B4 = DSM 16987</name>
    <dbReference type="NCBI Taxonomy" id="1386082"/>
    <lineage>
        <taxon>Bacteria</taxon>
        <taxon>Bacillati</taxon>
        <taxon>Actinomycetota</taxon>
        <taxon>Actinomycetes</taxon>
        <taxon>Micrococcales</taxon>
        <taxon>Cellulomonadaceae</taxon>
        <taxon>Cellulomonas</taxon>
    </lineage>
</organism>
<keyword evidence="3" id="KW-1185">Reference proteome</keyword>
<comment type="caution">
    <text evidence="2">The sequence shown here is derived from an EMBL/GenBank/DDBJ whole genome shotgun (WGS) entry which is preliminary data.</text>
</comment>
<gene>
    <name evidence="2" type="ORF">N869_04755</name>
</gene>
<feature type="chain" id="PRO_5001960244" evidence="1">
    <location>
        <begin position="30"/>
        <end position="137"/>
    </location>
</feature>
<accession>A0A0A0C1P1</accession>
<dbReference type="AlphaFoldDB" id="A0A0A0C1P1"/>
<reference evidence="2 3" key="1">
    <citation type="submission" date="2013-08" db="EMBL/GenBank/DDBJ databases">
        <title>Genome sequencing of Cellulomonas bogoriensis 69B4.</title>
        <authorList>
            <person name="Chen F."/>
            <person name="Li Y."/>
            <person name="Wang G."/>
        </authorList>
    </citation>
    <scope>NUCLEOTIDE SEQUENCE [LARGE SCALE GENOMIC DNA]</scope>
    <source>
        <strain evidence="2 3">69B4</strain>
    </source>
</reference>
<feature type="signal peptide" evidence="1">
    <location>
        <begin position="1"/>
        <end position="29"/>
    </location>
</feature>
<evidence type="ECO:0000256" key="1">
    <source>
        <dbReference type="SAM" id="SignalP"/>
    </source>
</evidence>